<evidence type="ECO:0000313" key="3">
    <source>
        <dbReference type="Proteomes" id="UP000076502"/>
    </source>
</evidence>
<dbReference type="Proteomes" id="UP000076502">
    <property type="component" value="Unassembled WGS sequence"/>
</dbReference>
<proteinExistence type="predicted"/>
<evidence type="ECO:0000256" key="1">
    <source>
        <dbReference type="SAM" id="MobiDB-lite"/>
    </source>
</evidence>
<gene>
    <name evidence="2" type="ORF">WN55_05373</name>
</gene>
<organism evidence="2 3">
    <name type="scientific">Dufourea novaeangliae</name>
    <name type="common">Sweat bee</name>
    <dbReference type="NCBI Taxonomy" id="178035"/>
    <lineage>
        <taxon>Eukaryota</taxon>
        <taxon>Metazoa</taxon>
        <taxon>Ecdysozoa</taxon>
        <taxon>Arthropoda</taxon>
        <taxon>Hexapoda</taxon>
        <taxon>Insecta</taxon>
        <taxon>Pterygota</taxon>
        <taxon>Neoptera</taxon>
        <taxon>Endopterygota</taxon>
        <taxon>Hymenoptera</taxon>
        <taxon>Apocrita</taxon>
        <taxon>Aculeata</taxon>
        <taxon>Apoidea</taxon>
        <taxon>Anthophila</taxon>
        <taxon>Halictidae</taxon>
        <taxon>Rophitinae</taxon>
        <taxon>Dufourea</taxon>
    </lineage>
</organism>
<feature type="region of interest" description="Disordered" evidence="1">
    <location>
        <begin position="29"/>
        <end position="55"/>
    </location>
</feature>
<accession>A0A154PMM8</accession>
<dbReference type="EMBL" id="KQ434984">
    <property type="protein sequence ID" value="KZC13141.1"/>
    <property type="molecule type" value="Genomic_DNA"/>
</dbReference>
<feature type="region of interest" description="Disordered" evidence="1">
    <location>
        <begin position="173"/>
        <end position="204"/>
    </location>
</feature>
<dbReference type="AlphaFoldDB" id="A0A154PMM8"/>
<keyword evidence="3" id="KW-1185">Reference proteome</keyword>
<reference evidence="2 3" key="1">
    <citation type="submission" date="2015-07" db="EMBL/GenBank/DDBJ databases">
        <title>The genome of Dufourea novaeangliae.</title>
        <authorList>
            <person name="Pan H."/>
            <person name="Kapheim K."/>
        </authorList>
    </citation>
    <scope>NUCLEOTIDE SEQUENCE [LARGE SCALE GENOMIC DNA]</scope>
    <source>
        <strain evidence="2">0120121106</strain>
        <tissue evidence="2">Whole body</tissue>
    </source>
</reference>
<sequence>MMRLGVASRTRDAAPSLLGGRARFLAPRFAVYEDDPDPPRRQTRKATGNESEGERNLAVSAVVHQVAGPGGRIVRHQQVLAIGIQSKILFLRPRGPAPQTLKDLMGLCLAFHRRSPKIQLNDSVSITIAVKRGANGFQDQGRGDRFQQPANHEAHRQVTPVTGQFHNCTQALGRQKGSVDKVQSGTAREPGGSSLSDDPQWDIR</sequence>
<evidence type="ECO:0000313" key="2">
    <source>
        <dbReference type="EMBL" id="KZC13141.1"/>
    </source>
</evidence>
<name>A0A154PMM8_DUFNO</name>
<protein>
    <submittedName>
        <fullName evidence="2">Uncharacterized protein</fullName>
    </submittedName>
</protein>